<sequence length="488" mass="51187">MPGGDGTPSQAPDEGVLIRAENGDVVTFDATGLTLRLSDTVLADLRRRLPLAPAAPVAAPDPAPDAADVLGDIDAWGLAQAGGWHHFTARLEPGRGARGYRRPVAGGDIIADAPGPLCALLALGGARRAGFTPGPPRWRFNVLAPGDHIGAVGLEGTAEAVRTPGLQHIPHATRESMTADRLLDWRADRGMGLPLILTRAETDNVASIAALAEGRGYANFLTAVDSLIAAAATLGRRPRVLAVGLDHTLEDPGTDPDAFVTGLRALMARVEADFNARGLARPLFLMTFEAGTRARGDQPQILAHERLARAHWPHEVLFSAPGYMFAQDRFGRPLDAARLRMAEMDAHAIAGHGAGGWRCPLPLLAETEGDGRVIRVTCDALAPLVIDAGDPLRAGPACGFGLAGTDARVKGAAVAPDDDRAVLVTLDRPVDGPARLRYAFGAADSPDEYPANRGALRDTWAAPALDGQGLLHRWALPAELPVHPGAGR</sequence>
<organism evidence="1 2">
    <name type="scientific">Ruixingdingia sedimenti</name>
    <dbReference type="NCBI Taxonomy" id="3073604"/>
    <lineage>
        <taxon>Bacteria</taxon>
        <taxon>Pseudomonadati</taxon>
        <taxon>Pseudomonadota</taxon>
        <taxon>Alphaproteobacteria</taxon>
        <taxon>Rhodobacterales</taxon>
        <taxon>Paracoccaceae</taxon>
        <taxon>Ruixingdingia</taxon>
    </lineage>
</organism>
<gene>
    <name evidence="1" type="ORF">RGD00_09620</name>
</gene>
<proteinExistence type="predicted"/>
<name>A0ABU1F7M6_9RHOB</name>
<reference evidence="1 2" key="1">
    <citation type="submission" date="2023-09" db="EMBL/GenBank/DDBJ databases">
        <title>Xinfangfangia sedmenti sp. nov., isolated the sedment.</title>
        <authorList>
            <person name="Xu L."/>
        </authorList>
    </citation>
    <scope>NUCLEOTIDE SEQUENCE [LARGE SCALE GENOMIC DNA]</scope>
    <source>
        <strain evidence="1 2">LG-4</strain>
    </source>
</reference>
<evidence type="ECO:0008006" key="3">
    <source>
        <dbReference type="Google" id="ProtNLM"/>
    </source>
</evidence>
<dbReference type="EMBL" id="JAVKPH010000008">
    <property type="protein sequence ID" value="MDR5652863.1"/>
    <property type="molecule type" value="Genomic_DNA"/>
</dbReference>
<keyword evidence="2" id="KW-1185">Reference proteome</keyword>
<protein>
    <recommendedName>
        <fullName evidence="3">Sialate O-acetylesterase domain-containing protein</fullName>
    </recommendedName>
</protein>
<evidence type="ECO:0000313" key="2">
    <source>
        <dbReference type="Proteomes" id="UP001247754"/>
    </source>
</evidence>
<comment type="caution">
    <text evidence="1">The sequence shown here is derived from an EMBL/GenBank/DDBJ whole genome shotgun (WGS) entry which is preliminary data.</text>
</comment>
<dbReference type="RefSeq" id="WP_310457108.1">
    <property type="nucleotide sequence ID" value="NZ_JAVKPH010000008.1"/>
</dbReference>
<dbReference type="Proteomes" id="UP001247754">
    <property type="component" value="Unassembled WGS sequence"/>
</dbReference>
<accession>A0ABU1F7M6</accession>
<evidence type="ECO:0000313" key="1">
    <source>
        <dbReference type="EMBL" id="MDR5652863.1"/>
    </source>
</evidence>